<dbReference type="PANTHER" id="PTHR30469:SF38">
    <property type="entry name" value="HLYD FAMILY SECRETION PROTEIN"/>
    <property type="match status" value="1"/>
</dbReference>
<keyword evidence="2" id="KW-0813">Transport</keyword>
<dbReference type="OrthoDB" id="9806939at2"/>
<dbReference type="NCBIfam" id="TIGR01730">
    <property type="entry name" value="RND_mfp"/>
    <property type="match status" value="1"/>
</dbReference>
<feature type="domain" description="YknX-like C-terminal permuted SH3-like" evidence="6">
    <location>
        <begin position="283"/>
        <end position="348"/>
    </location>
</feature>
<dbReference type="SUPFAM" id="SSF111369">
    <property type="entry name" value="HlyD-like secretion proteins"/>
    <property type="match status" value="1"/>
</dbReference>
<evidence type="ECO:0000259" key="6">
    <source>
        <dbReference type="Pfam" id="PF25989"/>
    </source>
</evidence>
<keyword evidence="3" id="KW-0732">Signal</keyword>
<feature type="chain" id="PRO_5020754498" evidence="3">
    <location>
        <begin position="24"/>
        <end position="357"/>
    </location>
</feature>
<feature type="signal peptide" evidence="3">
    <location>
        <begin position="1"/>
        <end position="23"/>
    </location>
</feature>
<accession>A0A4V5NV47</accession>
<dbReference type="RefSeq" id="WP_136853196.1">
    <property type="nucleotide sequence ID" value="NZ_SWCI01000005.1"/>
</dbReference>
<evidence type="ECO:0000259" key="5">
    <source>
        <dbReference type="Pfam" id="PF25954"/>
    </source>
</evidence>
<dbReference type="EMBL" id="SWCI01000005">
    <property type="protein sequence ID" value="TKB49004.1"/>
    <property type="molecule type" value="Genomic_DNA"/>
</dbReference>
<dbReference type="Gene3D" id="2.40.420.20">
    <property type="match status" value="1"/>
</dbReference>
<dbReference type="FunFam" id="2.40.420.20:FF:000006">
    <property type="entry name" value="RND family efflux transporter MFP subunit"/>
    <property type="match status" value="1"/>
</dbReference>
<organism evidence="7 8">
    <name type="scientific">Ferrimonas sediminicola</name>
    <dbReference type="NCBI Taxonomy" id="2569538"/>
    <lineage>
        <taxon>Bacteria</taxon>
        <taxon>Pseudomonadati</taxon>
        <taxon>Pseudomonadota</taxon>
        <taxon>Gammaproteobacteria</taxon>
        <taxon>Alteromonadales</taxon>
        <taxon>Ferrimonadaceae</taxon>
        <taxon>Ferrimonas</taxon>
    </lineage>
</organism>
<dbReference type="AlphaFoldDB" id="A0A4V5NV47"/>
<proteinExistence type="inferred from homology"/>
<evidence type="ECO:0000259" key="4">
    <source>
        <dbReference type="Pfam" id="PF25917"/>
    </source>
</evidence>
<dbReference type="GO" id="GO:1990281">
    <property type="term" value="C:efflux pump complex"/>
    <property type="evidence" value="ECO:0007669"/>
    <property type="project" value="TreeGrafter"/>
</dbReference>
<comment type="caution">
    <text evidence="7">The sequence shown here is derived from an EMBL/GenBank/DDBJ whole genome shotgun (WGS) entry which is preliminary data.</text>
</comment>
<dbReference type="Pfam" id="PF25989">
    <property type="entry name" value="YknX_C"/>
    <property type="match status" value="1"/>
</dbReference>
<evidence type="ECO:0000256" key="3">
    <source>
        <dbReference type="SAM" id="SignalP"/>
    </source>
</evidence>
<dbReference type="Gene3D" id="2.40.30.170">
    <property type="match status" value="1"/>
</dbReference>
<dbReference type="InterPro" id="IPR058637">
    <property type="entry name" value="YknX-like_C"/>
</dbReference>
<reference evidence="7 8" key="1">
    <citation type="submission" date="2019-04" db="EMBL/GenBank/DDBJ databases">
        <authorList>
            <person name="Hwang J.C."/>
        </authorList>
    </citation>
    <scope>NUCLEOTIDE SEQUENCE [LARGE SCALE GENOMIC DNA]</scope>
    <source>
        <strain evidence="7 8">IMCC35001</strain>
    </source>
</reference>
<dbReference type="InterPro" id="IPR058792">
    <property type="entry name" value="Beta-barrel_RND_2"/>
</dbReference>
<feature type="domain" description="Multidrug resistance protein MdtA-like barrel-sandwich hybrid" evidence="4">
    <location>
        <begin position="69"/>
        <end position="196"/>
    </location>
</feature>
<keyword evidence="8" id="KW-1185">Reference proteome</keyword>
<dbReference type="InterPro" id="IPR058625">
    <property type="entry name" value="MdtA-like_BSH"/>
</dbReference>
<dbReference type="PANTHER" id="PTHR30469">
    <property type="entry name" value="MULTIDRUG RESISTANCE PROTEIN MDTA"/>
    <property type="match status" value="1"/>
</dbReference>
<dbReference type="Proteomes" id="UP000305674">
    <property type="component" value="Unassembled WGS sequence"/>
</dbReference>
<gene>
    <name evidence="7" type="ORF">FCL40_10210</name>
</gene>
<evidence type="ECO:0000256" key="1">
    <source>
        <dbReference type="ARBA" id="ARBA00009477"/>
    </source>
</evidence>
<feature type="domain" description="CusB-like beta-barrel" evidence="5">
    <location>
        <begin position="205"/>
        <end position="273"/>
    </location>
</feature>
<evidence type="ECO:0000313" key="8">
    <source>
        <dbReference type="Proteomes" id="UP000305674"/>
    </source>
</evidence>
<comment type="similarity">
    <text evidence="1">Belongs to the membrane fusion protein (MFP) (TC 8.A.1) family.</text>
</comment>
<dbReference type="PROSITE" id="PS51257">
    <property type="entry name" value="PROKAR_LIPOPROTEIN"/>
    <property type="match status" value="1"/>
</dbReference>
<protein>
    <submittedName>
        <fullName evidence="7">Efflux RND transporter periplasmic adaptor subunit</fullName>
    </submittedName>
</protein>
<dbReference type="Pfam" id="PF25917">
    <property type="entry name" value="BSH_RND"/>
    <property type="match status" value="1"/>
</dbReference>
<dbReference type="Pfam" id="PF25954">
    <property type="entry name" value="Beta-barrel_RND_2"/>
    <property type="match status" value="1"/>
</dbReference>
<dbReference type="InterPro" id="IPR006143">
    <property type="entry name" value="RND_pump_MFP"/>
</dbReference>
<evidence type="ECO:0000256" key="2">
    <source>
        <dbReference type="ARBA" id="ARBA00022448"/>
    </source>
</evidence>
<evidence type="ECO:0000313" key="7">
    <source>
        <dbReference type="EMBL" id="TKB49004.1"/>
    </source>
</evidence>
<dbReference type="Gene3D" id="1.10.287.470">
    <property type="entry name" value="Helix hairpin bin"/>
    <property type="match status" value="1"/>
</dbReference>
<dbReference type="Gene3D" id="2.40.50.100">
    <property type="match status" value="1"/>
</dbReference>
<sequence>MKRLSLTALPLVWILSACGQAPAADDTSKEADAAKEEQVVTLPVETQPVVQDTVASYYSSTAILEAPEEAMVVSRVPGVITQVNVEEGDMVTQGQVLASIDPERYRYNLDKAQAELDVIDQELNRLKKIANQQLVSEEAMAKLEFRRLSAIADRDLAALQLKESRAEAPFDGVVAKRLVKRGNMAEQYKQLFYIVRQDELHGILHLPEQELTQVRKGQVAELILSGDERKHQANVLRISPIVDADTGTFKVTLTVPNSQGSLKAGMFARARLKYDAHEGTLVIAKNALLRQDQGHAVFVVEAGKAKRRAVELGYEDEGRVEIIQGLALNDQVVVRGQHQLKDDASVEVIAPLQLAQR</sequence>
<dbReference type="GO" id="GO:0015562">
    <property type="term" value="F:efflux transmembrane transporter activity"/>
    <property type="evidence" value="ECO:0007669"/>
    <property type="project" value="TreeGrafter"/>
</dbReference>
<name>A0A4V5NV47_9GAMM</name>